<protein>
    <submittedName>
        <fullName evidence="2">Uncharacterized protein</fullName>
    </submittedName>
</protein>
<dbReference type="Proteomes" id="UP001518989">
    <property type="component" value="Unassembled WGS sequence"/>
</dbReference>
<evidence type="ECO:0000313" key="2">
    <source>
        <dbReference type="EMBL" id="MBO1080373.1"/>
    </source>
</evidence>
<feature type="transmembrane region" description="Helical" evidence="1">
    <location>
        <begin position="38"/>
        <end position="59"/>
    </location>
</feature>
<organism evidence="2 3">
    <name type="scientific">Roseomonas haemaphysalidis</name>
    <dbReference type="NCBI Taxonomy" id="2768162"/>
    <lineage>
        <taxon>Bacteria</taxon>
        <taxon>Pseudomonadati</taxon>
        <taxon>Pseudomonadota</taxon>
        <taxon>Alphaproteobacteria</taxon>
        <taxon>Acetobacterales</taxon>
        <taxon>Roseomonadaceae</taxon>
        <taxon>Roseomonas</taxon>
    </lineage>
</organism>
<keyword evidence="1" id="KW-0812">Transmembrane</keyword>
<evidence type="ECO:0000256" key="1">
    <source>
        <dbReference type="SAM" id="Phobius"/>
    </source>
</evidence>
<dbReference type="EMBL" id="JACTNG010000008">
    <property type="protein sequence ID" value="MBO1080373.1"/>
    <property type="molecule type" value="Genomic_DNA"/>
</dbReference>
<proteinExistence type="predicted"/>
<evidence type="ECO:0000313" key="3">
    <source>
        <dbReference type="Proteomes" id="UP001518989"/>
    </source>
</evidence>
<keyword evidence="1" id="KW-1133">Transmembrane helix</keyword>
<name>A0ABS3KUU0_9PROT</name>
<comment type="caution">
    <text evidence="2">The sequence shown here is derived from an EMBL/GenBank/DDBJ whole genome shotgun (WGS) entry which is preliminary data.</text>
</comment>
<dbReference type="RefSeq" id="WP_207418297.1">
    <property type="nucleotide sequence ID" value="NZ_CP061177.1"/>
</dbReference>
<gene>
    <name evidence="2" type="ORF">IAI61_15130</name>
</gene>
<sequence length="71" mass="7967">MLLVLLLASLYWLEPWLRRSAAADVPAISWLPAISHDTWNIVFIAIVVLTVAVALVLLARLGLFIWRELGD</sequence>
<reference evidence="2 3" key="1">
    <citation type="submission" date="2020-09" db="EMBL/GenBank/DDBJ databases">
        <title>Roseomonas.</title>
        <authorList>
            <person name="Zhu W."/>
        </authorList>
    </citation>
    <scope>NUCLEOTIDE SEQUENCE [LARGE SCALE GENOMIC DNA]</scope>
    <source>
        <strain evidence="2 3">573</strain>
    </source>
</reference>
<keyword evidence="3" id="KW-1185">Reference proteome</keyword>
<keyword evidence="1" id="KW-0472">Membrane</keyword>
<accession>A0ABS3KUU0</accession>